<evidence type="ECO:0000313" key="2">
    <source>
        <dbReference type="WBParaSite" id="nRc.2.0.1.t33249-RA"/>
    </source>
</evidence>
<proteinExistence type="predicted"/>
<name>A0A915K4X2_ROMCU</name>
<dbReference type="Proteomes" id="UP000887565">
    <property type="component" value="Unplaced"/>
</dbReference>
<reference evidence="2" key="1">
    <citation type="submission" date="2022-11" db="UniProtKB">
        <authorList>
            <consortium name="WormBaseParasite"/>
        </authorList>
    </citation>
    <scope>IDENTIFICATION</scope>
</reference>
<dbReference type="AlphaFoldDB" id="A0A915K4X2"/>
<sequence>MSRCRMFYPPTQPIQFIPPSRKSPFPAIIGDKACNSFKTAHHPEGALEEEKETNDEWNKLPDISDDEDRALQPQSIFDDAKCLQAAIISTMKSNLTNRIIQILNFAVSPMYKLAIRDRLQYDDRTLPPIPHEVDDVWIKRRAADQPLREQTYQ</sequence>
<dbReference type="WBParaSite" id="nRc.2.0.1.t33249-RA">
    <property type="protein sequence ID" value="nRc.2.0.1.t33249-RA"/>
    <property type="gene ID" value="nRc.2.0.1.g33249"/>
</dbReference>
<protein>
    <submittedName>
        <fullName evidence="2">Uncharacterized protein</fullName>
    </submittedName>
</protein>
<keyword evidence="1" id="KW-1185">Reference proteome</keyword>
<evidence type="ECO:0000313" key="1">
    <source>
        <dbReference type="Proteomes" id="UP000887565"/>
    </source>
</evidence>
<accession>A0A915K4X2</accession>
<organism evidence="1 2">
    <name type="scientific">Romanomermis culicivorax</name>
    <name type="common">Nematode worm</name>
    <dbReference type="NCBI Taxonomy" id="13658"/>
    <lineage>
        <taxon>Eukaryota</taxon>
        <taxon>Metazoa</taxon>
        <taxon>Ecdysozoa</taxon>
        <taxon>Nematoda</taxon>
        <taxon>Enoplea</taxon>
        <taxon>Dorylaimia</taxon>
        <taxon>Mermithida</taxon>
        <taxon>Mermithoidea</taxon>
        <taxon>Mermithidae</taxon>
        <taxon>Romanomermis</taxon>
    </lineage>
</organism>